<feature type="transmembrane region" description="Helical" evidence="1">
    <location>
        <begin position="20"/>
        <end position="44"/>
    </location>
</feature>
<reference evidence="2 3" key="1">
    <citation type="submission" date="2013-02" db="EMBL/GenBank/DDBJ databases">
        <authorList>
            <person name="Hannick L."/>
            <person name="Zafar N."/>
            <person name="Lorenzi H."/>
            <person name="Ali I.A."/>
            <person name="Petri W.P."/>
            <person name="Caler E."/>
        </authorList>
    </citation>
    <scope>NUCLEOTIDE SEQUENCE [LARGE SCALE GENOMIC DNA]</scope>
    <source>
        <strain evidence="2 3">KU27</strain>
    </source>
</reference>
<evidence type="ECO:0000313" key="3">
    <source>
        <dbReference type="Proteomes" id="UP000011755"/>
    </source>
</evidence>
<protein>
    <submittedName>
        <fullName evidence="2">Uncharacterized protein</fullName>
    </submittedName>
</protein>
<evidence type="ECO:0000313" key="2">
    <source>
        <dbReference type="EMBL" id="EMD43553.1"/>
    </source>
</evidence>
<sequence>INTYLSIFIFSFNTLLGSYYTISLLSSFLLLFIYICYLCNLYYYCIYLISCFYLCLSSSKSIFLCISFTIIIMQFIDIDISFLLYDIGFLCFVCFSLQYL</sequence>
<feature type="non-terminal residue" evidence="2">
    <location>
        <position position="1"/>
    </location>
</feature>
<dbReference type="EMBL" id="KB445254">
    <property type="protein sequence ID" value="EMD43553.1"/>
    <property type="molecule type" value="Genomic_DNA"/>
</dbReference>
<dbReference type="VEuPathDB" id="AmoebaDB:EHI5A_214840"/>
<name>M2R316_ENTHI</name>
<feature type="transmembrane region" description="Helical" evidence="1">
    <location>
        <begin position="82"/>
        <end position="99"/>
    </location>
</feature>
<gene>
    <name evidence="2" type="ORF">EHI5A_214840</name>
</gene>
<keyword evidence="1" id="KW-0812">Transmembrane</keyword>
<dbReference type="Proteomes" id="UP000011755">
    <property type="component" value="Unassembled WGS sequence"/>
</dbReference>
<proteinExistence type="predicted"/>
<keyword evidence="1" id="KW-1133">Transmembrane helix</keyword>
<organism evidence="2 3">
    <name type="scientific">Entamoeba histolytica KU27</name>
    <dbReference type="NCBI Taxonomy" id="885311"/>
    <lineage>
        <taxon>Eukaryota</taxon>
        <taxon>Amoebozoa</taxon>
        <taxon>Evosea</taxon>
        <taxon>Archamoebae</taxon>
        <taxon>Mastigamoebida</taxon>
        <taxon>Entamoebidae</taxon>
        <taxon>Entamoeba</taxon>
    </lineage>
</organism>
<evidence type="ECO:0000256" key="1">
    <source>
        <dbReference type="SAM" id="Phobius"/>
    </source>
</evidence>
<keyword evidence="1" id="KW-0472">Membrane</keyword>
<accession>M2R316</accession>
<feature type="non-terminal residue" evidence="2">
    <location>
        <position position="100"/>
    </location>
</feature>
<dbReference type="AlphaFoldDB" id="M2R316"/>
<feature type="transmembrane region" description="Helical" evidence="1">
    <location>
        <begin position="51"/>
        <end position="76"/>
    </location>
</feature>